<dbReference type="InterPro" id="IPR002048">
    <property type="entry name" value="EF_hand_dom"/>
</dbReference>
<dbReference type="InterPro" id="IPR018247">
    <property type="entry name" value="EF_Hand_1_Ca_BS"/>
</dbReference>
<dbReference type="Proteomes" id="UP001230253">
    <property type="component" value="Unassembled WGS sequence"/>
</dbReference>
<gene>
    <name evidence="4" type="ORF">J2R99_002423</name>
</gene>
<dbReference type="InterPro" id="IPR011992">
    <property type="entry name" value="EF-hand-dom_pair"/>
</dbReference>
<dbReference type="PROSITE" id="PS00018">
    <property type="entry name" value="EF_HAND_1"/>
    <property type="match status" value="2"/>
</dbReference>
<reference evidence="4 5" key="1">
    <citation type="submission" date="2023-07" db="EMBL/GenBank/DDBJ databases">
        <title>Genomic Encyclopedia of Type Strains, Phase IV (KMG-IV): sequencing the most valuable type-strain genomes for metagenomic binning, comparative biology and taxonomic classification.</title>
        <authorList>
            <person name="Goeker M."/>
        </authorList>
    </citation>
    <scope>NUCLEOTIDE SEQUENCE [LARGE SCALE GENOMIC DNA]</scope>
    <source>
        <strain evidence="4 5">DSM 11549</strain>
    </source>
</reference>
<accession>A0ABU0C7W3</accession>
<keyword evidence="1" id="KW-0479">Metal-binding</keyword>
<comment type="caution">
    <text evidence="4">The sequence shown here is derived from an EMBL/GenBank/DDBJ whole genome shotgun (WGS) entry which is preliminary data.</text>
</comment>
<dbReference type="Pfam" id="PF13202">
    <property type="entry name" value="EF-hand_5"/>
    <property type="match status" value="2"/>
</dbReference>
<proteinExistence type="predicted"/>
<evidence type="ECO:0000256" key="2">
    <source>
        <dbReference type="ARBA" id="ARBA00022737"/>
    </source>
</evidence>
<keyword evidence="5" id="KW-1185">Reference proteome</keyword>
<evidence type="ECO:0000313" key="4">
    <source>
        <dbReference type="EMBL" id="MDQ0326554.1"/>
    </source>
</evidence>
<dbReference type="PANTHER" id="PTHR10827:SF98">
    <property type="entry name" value="45 KDA CALCIUM-BINDING PROTEIN"/>
    <property type="match status" value="1"/>
</dbReference>
<dbReference type="PROSITE" id="PS50222">
    <property type="entry name" value="EF_HAND_2"/>
    <property type="match status" value="1"/>
</dbReference>
<dbReference type="PANTHER" id="PTHR10827">
    <property type="entry name" value="RETICULOCALBIN"/>
    <property type="match status" value="1"/>
</dbReference>
<evidence type="ECO:0000259" key="3">
    <source>
        <dbReference type="PROSITE" id="PS50222"/>
    </source>
</evidence>
<name>A0ABU0C7W3_9BRAD</name>
<dbReference type="SUPFAM" id="SSF47473">
    <property type="entry name" value="EF-hand"/>
    <property type="match status" value="1"/>
</dbReference>
<feature type="domain" description="EF-hand" evidence="3">
    <location>
        <begin position="28"/>
        <end position="63"/>
    </location>
</feature>
<sequence>MGQGMGQGMAARVDAMDTNGDGVISLGEATAWHQSVFDTMDSNGDGQLTKDEYMSVRFAFGPGGGQGPRAAQMTQRKEARFTQADTNKDGRLSQDEFMASGKSRFAAADYNKDGRVTPAEFAASRNF</sequence>
<dbReference type="RefSeq" id="WP_307154719.1">
    <property type="nucleotide sequence ID" value="NZ_JAUSUK010000002.1"/>
</dbReference>
<evidence type="ECO:0000256" key="1">
    <source>
        <dbReference type="ARBA" id="ARBA00022723"/>
    </source>
</evidence>
<dbReference type="Gene3D" id="1.10.238.10">
    <property type="entry name" value="EF-hand"/>
    <property type="match status" value="2"/>
</dbReference>
<dbReference type="EMBL" id="JAUSUK010000002">
    <property type="protein sequence ID" value="MDQ0326554.1"/>
    <property type="molecule type" value="Genomic_DNA"/>
</dbReference>
<organism evidence="4 5">
    <name type="scientific">Rhodopseudomonas julia</name>
    <dbReference type="NCBI Taxonomy" id="200617"/>
    <lineage>
        <taxon>Bacteria</taxon>
        <taxon>Pseudomonadati</taxon>
        <taxon>Pseudomonadota</taxon>
        <taxon>Alphaproteobacteria</taxon>
        <taxon>Hyphomicrobiales</taxon>
        <taxon>Nitrobacteraceae</taxon>
        <taxon>Rhodopseudomonas</taxon>
    </lineage>
</organism>
<keyword evidence="2" id="KW-0677">Repeat</keyword>
<protein>
    <submittedName>
        <fullName evidence="4">Ca2+-binding EF-hand superfamily protein</fullName>
    </submittedName>
</protein>
<evidence type="ECO:0000313" key="5">
    <source>
        <dbReference type="Proteomes" id="UP001230253"/>
    </source>
</evidence>
<dbReference type="Pfam" id="PF13499">
    <property type="entry name" value="EF-hand_7"/>
    <property type="match status" value="1"/>
</dbReference>